<dbReference type="AlphaFoldDB" id="A0A364VDZ7"/>
<sequence length="161" mass="17807">MANFNLQDYETVDQRIQRFYNDNKSGRIEAHLIDKDGDIGKTRWVMRAEVYRSSDPDARPTGVGHAYEVDGAGMANKQAALENCETSAVGRALANAGYSGSKRVTREEMLKVRRGETPGRVAAATTLDELTAIFNELKAEGTHDEFRGLLSARRKEIEGGK</sequence>
<proteinExistence type="predicted"/>
<reference evidence="1 2" key="1">
    <citation type="journal article" date="2018" name="Syst. Appl. Microbiol.">
        <title>Corynebacterium heidelbergense sp. nov., isolated from the preen glands of Egyptian geese (Alopochen aegyptiacus).</title>
        <authorList>
            <person name="Braun M.S."/>
            <person name="Wang E."/>
            <person name="Zimmermann S."/>
            <person name="Wink M."/>
        </authorList>
    </citation>
    <scope>NUCLEOTIDE SEQUENCE [LARGE SCALE GENOMIC DNA]</scope>
    <source>
        <strain evidence="1 2">DSM 104638</strain>
    </source>
</reference>
<evidence type="ECO:0000313" key="1">
    <source>
        <dbReference type="EMBL" id="RAV34882.1"/>
    </source>
</evidence>
<protein>
    <submittedName>
        <fullName evidence="1">Uncharacterized protein</fullName>
    </submittedName>
</protein>
<evidence type="ECO:0000313" key="2">
    <source>
        <dbReference type="Proteomes" id="UP000251047"/>
    </source>
</evidence>
<gene>
    <name evidence="1" type="ORF">CWC39_00655</name>
</gene>
<comment type="caution">
    <text evidence="1">The sequence shown here is derived from an EMBL/GenBank/DDBJ whole genome shotgun (WGS) entry which is preliminary data.</text>
</comment>
<dbReference type="OrthoDB" id="2087394at2"/>
<name>A0A364VDZ7_9CORY</name>
<dbReference type="Proteomes" id="UP000251047">
    <property type="component" value="Unassembled WGS sequence"/>
</dbReference>
<dbReference type="EMBL" id="PHQP01000003">
    <property type="protein sequence ID" value="RAV34882.1"/>
    <property type="molecule type" value="Genomic_DNA"/>
</dbReference>
<organism evidence="1 2">
    <name type="scientific">Corynebacterium heidelbergense</name>
    <dbReference type="NCBI Taxonomy" id="2055947"/>
    <lineage>
        <taxon>Bacteria</taxon>
        <taxon>Bacillati</taxon>
        <taxon>Actinomycetota</taxon>
        <taxon>Actinomycetes</taxon>
        <taxon>Mycobacteriales</taxon>
        <taxon>Corynebacteriaceae</taxon>
        <taxon>Corynebacterium</taxon>
    </lineage>
</organism>
<dbReference type="RefSeq" id="WP_112768598.1">
    <property type="nucleotide sequence ID" value="NZ_CP063191.1"/>
</dbReference>
<accession>A0A364VDZ7</accession>